<evidence type="ECO:0000256" key="4">
    <source>
        <dbReference type="ARBA" id="ARBA00022989"/>
    </source>
</evidence>
<evidence type="ECO:0000256" key="3">
    <source>
        <dbReference type="ARBA" id="ARBA00022692"/>
    </source>
</evidence>
<feature type="transmembrane region" description="Helical" evidence="10">
    <location>
        <begin position="752"/>
        <end position="772"/>
    </location>
</feature>
<keyword evidence="12" id="KW-1185">Reference proteome</keyword>
<dbReference type="Proteomes" id="UP001652625">
    <property type="component" value="Chromosome 07"/>
</dbReference>
<evidence type="ECO:0000259" key="11">
    <source>
        <dbReference type="PROSITE" id="PS50259"/>
    </source>
</evidence>
<dbReference type="InterPro" id="IPR050726">
    <property type="entry name" value="mGluR"/>
</dbReference>
<evidence type="ECO:0000313" key="13">
    <source>
        <dbReference type="RefSeq" id="XP_065657060.1"/>
    </source>
</evidence>
<feature type="transmembrane region" description="Helical" evidence="10">
    <location>
        <begin position="724"/>
        <end position="746"/>
    </location>
</feature>
<dbReference type="InterPro" id="IPR000337">
    <property type="entry name" value="GPCR_3"/>
</dbReference>
<dbReference type="CDD" id="cd13953">
    <property type="entry name" value="7tm_classC_mGluR-like"/>
    <property type="match status" value="1"/>
</dbReference>
<feature type="transmembrane region" description="Helical" evidence="10">
    <location>
        <begin position="642"/>
        <end position="664"/>
    </location>
</feature>
<evidence type="ECO:0000313" key="12">
    <source>
        <dbReference type="Proteomes" id="UP001652625"/>
    </source>
</evidence>
<protein>
    <submittedName>
        <fullName evidence="13">Metabotropic glutamate receptor 3-like</fullName>
    </submittedName>
</protein>
<sequence length="833" mass="94712">MSYFITCYYCFQLINIAILYPVQNCGKSDAKLRRSTNTTYFFGGIFPLHQQDILSESPILLVSSMMLAVQEINESKDILPGIKIGYEIRDSRNDILCACDYALDFLLNNKRNSVLSGVVGPASSSLSVAVSTMLLSDYVPQVSYSSTSMSLSQRSVYRNFFRTVPSDANQAKALVGLIEFFQWTYISLITSRNDYGRFGRDEVLRAATEKNICFSTDITFDVNFSGNEIDIILSGIERNSHVVLLWCDGIYATTIISKSISRGFSNITWIGTESWGDDFLKYSSPNLTHNIILLRLKGDPVDFVSNKILSSNLTSNLNCYNPWYEEFLKKHNWNDVTCTPNLTSTLPKRNINQVVGAVYALAYGLHSYLNCTSEKCITLSDTIDYKLLYNHIINVSFTVNTSDYRVKFDENGDFFYPAYEYIFVHKNSFTKFGFWEYTFNNSAVLDINKNVIVWKNNLQPKSVCSLNCEPGTYRVNSSISKCCWICVKCPHGSISSSVNQYECTKCSITSLENLNQTQCIDLSEVSLSIFSTAGILIIIGSISGVLVATLVLILFFIHWNNPVIKSSNREMSCIQLISLKLLFCVAFFYFHRPTPAVCMLRTSLFGFLLTTVVAFVVVKMYRLLRVFNGRFTKVSKFLENKFQITFTFSLVLIQTVTVIVWHAYYPTRVETVSNSISNEFYLICDNEKSIFLISLIYFFILAIVSGCMAFRARKLPENFNETQNIGYAMFIVCVIWFSYLPLYFSVNPHESVVAFLCTNIFSCYSMLITLYAKKIIYILFNRSLNSVEFFHTCSSENVLHNFVEKVVLEDGSTLNVVRNVIIYNTNANSEMGC</sequence>
<feature type="transmembrane region" description="Helical" evidence="10">
    <location>
        <begin position="602"/>
        <end position="621"/>
    </location>
</feature>
<dbReference type="PRINTS" id="PR00248">
    <property type="entry name" value="GPCRMGR"/>
</dbReference>
<keyword evidence="5" id="KW-0297">G-protein coupled receptor</keyword>
<keyword evidence="4 10" id="KW-1133">Transmembrane helix</keyword>
<dbReference type="InterPro" id="IPR028082">
    <property type="entry name" value="Peripla_BP_I"/>
</dbReference>
<evidence type="ECO:0000256" key="10">
    <source>
        <dbReference type="SAM" id="Phobius"/>
    </source>
</evidence>
<dbReference type="Pfam" id="PF00003">
    <property type="entry name" value="7tm_3"/>
    <property type="match status" value="1"/>
</dbReference>
<dbReference type="Pfam" id="PF07562">
    <property type="entry name" value="NCD3G"/>
    <property type="match status" value="1"/>
</dbReference>
<dbReference type="PANTHER" id="PTHR24060">
    <property type="entry name" value="METABOTROPIC GLUTAMATE RECEPTOR"/>
    <property type="match status" value="1"/>
</dbReference>
<dbReference type="GeneID" id="136082284"/>
<dbReference type="InterPro" id="IPR017978">
    <property type="entry name" value="GPCR_3_C"/>
</dbReference>
<dbReference type="PROSITE" id="PS50259">
    <property type="entry name" value="G_PROTEIN_RECEP_F3_4"/>
    <property type="match status" value="1"/>
</dbReference>
<organism evidence="12 13">
    <name type="scientific">Hydra vulgaris</name>
    <name type="common">Hydra</name>
    <name type="synonym">Hydra attenuata</name>
    <dbReference type="NCBI Taxonomy" id="6087"/>
    <lineage>
        <taxon>Eukaryota</taxon>
        <taxon>Metazoa</taxon>
        <taxon>Cnidaria</taxon>
        <taxon>Hydrozoa</taxon>
        <taxon>Hydroidolina</taxon>
        <taxon>Anthoathecata</taxon>
        <taxon>Aplanulata</taxon>
        <taxon>Hydridae</taxon>
        <taxon>Hydra</taxon>
    </lineage>
</organism>
<name>A0ABM4C667_HYDVU</name>
<feature type="transmembrane region" description="Helical" evidence="10">
    <location>
        <begin position="571"/>
        <end position="590"/>
    </location>
</feature>
<dbReference type="Gene3D" id="2.10.50.30">
    <property type="entry name" value="GPCR, family 3, nine cysteines domain"/>
    <property type="match status" value="1"/>
</dbReference>
<dbReference type="Gene3D" id="3.40.50.2300">
    <property type="match status" value="2"/>
</dbReference>
<keyword evidence="3 10" id="KW-0812">Transmembrane</keyword>
<dbReference type="InterPro" id="IPR011500">
    <property type="entry name" value="GPCR_3_9-Cys_dom"/>
</dbReference>
<dbReference type="InterPro" id="IPR038550">
    <property type="entry name" value="GPCR_3_9-Cys_sf"/>
</dbReference>
<evidence type="ECO:0000256" key="6">
    <source>
        <dbReference type="ARBA" id="ARBA00023136"/>
    </source>
</evidence>
<feature type="transmembrane region" description="Helical" evidence="10">
    <location>
        <begin position="690"/>
        <end position="712"/>
    </location>
</feature>
<dbReference type="InterPro" id="IPR001828">
    <property type="entry name" value="ANF_lig-bd_rcpt"/>
</dbReference>
<comment type="subcellular location">
    <subcellularLocation>
        <location evidence="1">Cell membrane</location>
        <topology evidence="1">Multi-pass membrane protein</topology>
    </subcellularLocation>
</comment>
<feature type="transmembrane region" description="Helical" evidence="10">
    <location>
        <begin position="533"/>
        <end position="559"/>
    </location>
</feature>
<dbReference type="SUPFAM" id="SSF53822">
    <property type="entry name" value="Periplasmic binding protein-like I"/>
    <property type="match status" value="1"/>
</dbReference>
<evidence type="ECO:0000256" key="7">
    <source>
        <dbReference type="ARBA" id="ARBA00023170"/>
    </source>
</evidence>
<dbReference type="Pfam" id="PF01094">
    <property type="entry name" value="ANF_receptor"/>
    <property type="match status" value="1"/>
</dbReference>
<keyword evidence="8" id="KW-0325">Glycoprotein</keyword>
<evidence type="ECO:0000256" key="5">
    <source>
        <dbReference type="ARBA" id="ARBA00023040"/>
    </source>
</evidence>
<proteinExistence type="predicted"/>
<keyword evidence="6 10" id="KW-0472">Membrane</keyword>
<reference evidence="13" key="1">
    <citation type="submission" date="2025-08" db="UniProtKB">
        <authorList>
            <consortium name="RefSeq"/>
        </authorList>
    </citation>
    <scope>IDENTIFICATION</scope>
</reference>
<gene>
    <name evidence="13" type="primary">LOC136082284</name>
</gene>
<keyword evidence="9" id="KW-0807">Transducer</keyword>
<accession>A0ABM4C667</accession>
<keyword evidence="2" id="KW-1003">Cell membrane</keyword>
<keyword evidence="7" id="KW-0675">Receptor</keyword>
<evidence type="ECO:0000256" key="9">
    <source>
        <dbReference type="ARBA" id="ARBA00023224"/>
    </source>
</evidence>
<evidence type="ECO:0000256" key="1">
    <source>
        <dbReference type="ARBA" id="ARBA00004651"/>
    </source>
</evidence>
<feature type="domain" description="G-protein coupled receptors family 3 profile" evidence="11">
    <location>
        <begin position="533"/>
        <end position="794"/>
    </location>
</feature>
<evidence type="ECO:0000256" key="2">
    <source>
        <dbReference type="ARBA" id="ARBA00022475"/>
    </source>
</evidence>
<evidence type="ECO:0000256" key="8">
    <source>
        <dbReference type="ARBA" id="ARBA00023180"/>
    </source>
</evidence>
<dbReference type="RefSeq" id="XP_065657060.1">
    <property type="nucleotide sequence ID" value="XM_065800988.1"/>
</dbReference>